<dbReference type="OrthoDB" id="324949at2"/>
<keyword evidence="1" id="KW-0732">Signal</keyword>
<feature type="chain" id="PRO_5003686364" description="DUF1554 domain-containing protein" evidence="1">
    <location>
        <begin position="24"/>
        <end position="207"/>
    </location>
</feature>
<dbReference type="AlphaFoldDB" id="I4B2M2"/>
<dbReference type="RefSeq" id="WP_014802047.1">
    <property type="nucleotide sequence ID" value="NC_018020.1"/>
</dbReference>
<feature type="domain" description="DUF1554" evidence="2">
    <location>
        <begin position="51"/>
        <end position="173"/>
    </location>
</feature>
<evidence type="ECO:0000259" key="2">
    <source>
        <dbReference type="Pfam" id="PF07588"/>
    </source>
</evidence>
<dbReference type="InterPro" id="IPR011448">
    <property type="entry name" value="DUF1554"/>
</dbReference>
<dbReference type="InterPro" id="IPR016187">
    <property type="entry name" value="CTDL_fold"/>
</dbReference>
<dbReference type="Proteomes" id="UP000006048">
    <property type="component" value="Chromosome"/>
</dbReference>
<dbReference type="Pfam" id="PF07588">
    <property type="entry name" value="DUF1554"/>
    <property type="match status" value="1"/>
</dbReference>
<dbReference type="InterPro" id="IPR016186">
    <property type="entry name" value="C-type_lectin-like/link_sf"/>
</dbReference>
<evidence type="ECO:0000313" key="4">
    <source>
        <dbReference type="Proteomes" id="UP000006048"/>
    </source>
</evidence>
<accession>I4B2M2</accession>
<dbReference type="KEGG" id="tpx:Turpa_0878"/>
<dbReference type="PROSITE" id="PS51257">
    <property type="entry name" value="PROKAR_LIPOPROTEIN"/>
    <property type="match status" value="1"/>
</dbReference>
<evidence type="ECO:0000256" key="1">
    <source>
        <dbReference type="SAM" id="SignalP"/>
    </source>
</evidence>
<dbReference type="STRING" id="869212.Turpa_0878"/>
<reference evidence="3 4" key="1">
    <citation type="submission" date="2012-06" db="EMBL/GenBank/DDBJ databases">
        <title>The complete chromosome of genome of Turneriella parva DSM 21527.</title>
        <authorList>
            <consortium name="US DOE Joint Genome Institute (JGI-PGF)"/>
            <person name="Lucas S."/>
            <person name="Han J."/>
            <person name="Lapidus A."/>
            <person name="Bruce D."/>
            <person name="Goodwin L."/>
            <person name="Pitluck S."/>
            <person name="Peters L."/>
            <person name="Kyrpides N."/>
            <person name="Mavromatis K."/>
            <person name="Ivanova N."/>
            <person name="Mikhailova N."/>
            <person name="Chertkov O."/>
            <person name="Detter J.C."/>
            <person name="Tapia R."/>
            <person name="Han C."/>
            <person name="Land M."/>
            <person name="Hauser L."/>
            <person name="Markowitz V."/>
            <person name="Cheng J.-F."/>
            <person name="Hugenholtz P."/>
            <person name="Woyke T."/>
            <person name="Wu D."/>
            <person name="Gronow S."/>
            <person name="Wellnitz S."/>
            <person name="Brambilla E."/>
            <person name="Klenk H.-P."/>
            <person name="Eisen J.A."/>
        </authorList>
    </citation>
    <scope>NUCLEOTIDE SEQUENCE [LARGE SCALE GENOMIC DNA]</scope>
    <source>
        <strain evidence="4">ATCC BAA-1111 / DSM 21527 / NCTC 11395 / H</strain>
    </source>
</reference>
<proteinExistence type="predicted"/>
<dbReference type="HOGENOM" id="CLU_107550_0_0_12"/>
<dbReference type="Gene3D" id="3.10.100.10">
    <property type="entry name" value="Mannose-Binding Protein A, subunit A"/>
    <property type="match status" value="1"/>
</dbReference>
<organism evidence="3 4">
    <name type="scientific">Turneriella parva (strain ATCC BAA-1111 / DSM 21527 / NCTC 11395 / H)</name>
    <name type="common">Leptospira parva</name>
    <dbReference type="NCBI Taxonomy" id="869212"/>
    <lineage>
        <taxon>Bacteria</taxon>
        <taxon>Pseudomonadati</taxon>
        <taxon>Spirochaetota</taxon>
        <taxon>Spirochaetia</taxon>
        <taxon>Leptospirales</taxon>
        <taxon>Leptospiraceae</taxon>
        <taxon>Turneriella</taxon>
    </lineage>
</organism>
<sequence length="207" mass="21737">MRRLLYSLTAACWLSACANYDLAAHLENPGTGNGGAVGSCSSACRIFVSAVAYSGNLGGIPGADAKCQNDSNRPLSVGGQWRALLSATDRKACVSASCPGGQAENLNWVLRANTTYYRTDNSPIGQTNGAGLFNFNLTQPIADGAGNVWTGTYADWTSASLTDRCNDWSDSGTTDAIYALSGSTTATAIGNFHINCSNLHRLYCVEQ</sequence>
<gene>
    <name evidence="3" type="ordered locus">Turpa_0878</name>
</gene>
<keyword evidence="4" id="KW-1185">Reference proteome</keyword>
<feature type="signal peptide" evidence="1">
    <location>
        <begin position="1"/>
        <end position="23"/>
    </location>
</feature>
<dbReference type="EMBL" id="CP002959">
    <property type="protein sequence ID" value="AFM11529.1"/>
    <property type="molecule type" value="Genomic_DNA"/>
</dbReference>
<evidence type="ECO:0000313" key="3">
    <source>
        <dbReference type="EMBL" id="AFM11529.1"/>
    </source>
</evidence>
<protein>
    <recommendedName>
        <fullName evidence="2">DUF1554 domain-containing protein</fullName>
    </recommendedName>
</protein>
<name>I4B2M2_TURPD</name>
<dbReference type="SUPFAM" id="SSF56436">
    <property type="entry name" value="C-type lectin-like"/>
    <property type="match status" value="1"/>
</dbReference>